<evidence type="ECO:0000313" key="3">
    <source>
        <dbReference type="Proteomes" id="UP001362999"/>
    </source>
</evidence>
<sequence length="315" mass="34425">MSSQTISTFSISHSKALKRALSVPSLDKSHAIIRTSSGRLRRMSSFGRPSFPLVKPSSFAAPIPVIIVPNNTQSIPYVSSLKRPCLKRKLTPKHLHSLVKLPAHKRASPCVTRKSLKVYLASSFSASSSPSSTSTMALSLPSAMSGLFASLMSIVVILLFPTMVAETSRRPAFEDEIIFNEEQEQHLSHLPPSSLFASRIADSVTAAYRRTLRRATRARRASSPADAFTAFFKPTPKRVRFNLPVRFALPAPVDLKTLVIDTPIVVTTSPIVLSLPKGSAPAVRPARKMRSKFSRSPLPTVKEGEVLDVALCRGW</sequence>
<keyword evidence="1" id="KW-1133">Transmembrane helix</keyword>
<organism evidence="2 3">
    <name type="scientific">Favolaschia claudopus</name>
    <dbReference type="NCBI Taxonomy" id="2862362"/>
    <lineage>
        <taxon>Eukaryota</taxon>
        <taxon>Fungi</taxon>
        <taxon>Dikarya</taxon>
        <taxon>Basidiomycota</taxon>
        <taxon>Agaricomycotina</taxon>
        <taxon>Agaricomycetes</taxon>
        <taxon>Agaricomycetidae</taxon>
        <taxon>Agaricales</taxon>
        <taxon>Marasmiineae</taxon>
        <taxon>Mycenaceae</taxon>
        <taxon>Favolaschia</taxon>
    </lineage>
</organism>
<proteinExistence type="predicted"/>
<keyword evidence="1" id="KW-0812">Transmembrane</keyword>
<evidence type="ECO:0000313" key="2">
    <source>
        <dbReference type="EMBL" id="KAK7046602.1"/>
    </source>
</evidence>
<keyword evidence="1" id="KW-0472">Membrane</keyword>
<keyword evidence="3" id="KW-1185">Reference proteome</keyword>
<dbReference type="Proteomes" id="UP001362999">
    <property type="component" value="Unassembled WGS sequence"/>
</dbReference>
<accession>A0AAW0D6H9</accession>
<evidence type="ECO:0000256" key="1">
    <source>
        <dbReference type="SAM" id="Phobius"/>
    </source>
</evidence>
<dbReference type="AlphaFoldDB" id="A0AAW0D6H9"/>
<reference evidence="2 3" key="1">
    <citation type="journal article" date="2024" name="J Genomics">
        <title>Draft genome sequencing and assembly of Favolaschia claudopus CIRM-BRFM 2984 isolated from oak limbs.</title>
        <authorList>
            <person name="Navarro D."/>
            <person name="Drula E."/>
            <person name="Chaduli D."/>
            <person name="Cazenave R."/>
            <person name="Ahrendt S."/>
            <person name="Wang J."/>
            <person name="Lipzen A."/>
            <person name="Daum C."/>
            <person name="Barry K."/>
            <person name="Grigoriev I.V."/>
            <person name="Favel A."/>
            <person name="Rosso M.N."/>
            <person name="Martin F."/>
        </authorList>
    </citation>
    <scope>NUCLEOTIDE SEQUENCE [LARGE SCALE GENOMIC DNA]</scope>
    <source>
        <strain evidence="2 3">CIRM-BRFM 2984</strain>
    </source>
</reference>
<comment type="caution">
    <text evidence="2">The sequence shown here is derived from an EMBL/GenBank/DDBJ whole genome shotgun (WGS) entry which is preliminary data.</text>
</comment>
<protein>
    <submittedName>
        <fullName evidence="2">Uncharacterized protein</fullName>
    </submittedName>
</protein>
<gene>
    <name evidence="2" type="ORF">R3P38DRAFT_3257928</name>
</gene>
<dbReference type="EMBL" id="JAWWNJ010000010">
    <property type="protein sequence ID" value="KAK7046602.1"/>
    <property type="molecule type" value="Genomic_DNA"/>
</dbReference>
<name>A0AAW0D6H9_9AGAR</name>
<feature type="transmembrane region" description="Helical" evidence="1">
    <location>
        <begin position="138"/>
        <end position="160"/>
    </location>
</feature>